<protein>
    <submittedName>
        <fullName evidence="2">Uncharacterized protein</fullName>
    </submittedName>
</protein>
<keyword evidence="3" id="KW-1185">Reference proteome</keyword>
<feature type="compositionally biased region" description="Low complexity" evidence="1">
    <location>
        <begin position="58"/>
        <end position="78"/>
    </location>
</feature>
<gene>
    <name evidence="2" type="ORF">DASC09_028230</name>
</gene>
<reference evidence="2 3" key="1">
    <citation type="journal article" date="2023" name="Elife">
        <title>Identification of key yeast species and microbe-microbe interactions impacting larval growth of Drosophila in the wild.</title>
        <authorList>
            <person name="Mure A."/>
            <person name="Sugiura Y."/>
            <person name="Maeda R."/>
            <person name="Honda K."/>
            <person name="Sakurai N."/>
            <person name="Takahashi Y."/>
            <person name="Watada M."/>
            <person name="Katoh T."/>
            <person name="Gotoh A."/>
            <person name="Gotoh Y."/>
            <person name="Taniguchi I."/>
            <person name="Nakamura K."/>
            <person name="Hayashi T."/>
            <person name="Katayama T."/>
            <person name="Uemura T."/>
            <person name="Hattori Y."/>
        </authorList>
    </citation>
    <scope>NUCLEOTIDE SEQUENCE [LARGE SCALE GENOMIC DNA]</scope>
    <source>
        <strain evidence="2 3">SC-9</strain>
    </source>
</reference>
<evidence type="ECO:0000313" key="2">
    <source>
        <dbReference type="EMBL" id="GMM35498.1"/>
    </source>
</evidence>
<dbReference type="EMBL" id="BTFZ01000006">
    <property type="protein sequence ID" value="GMM35498.1"/>
    <property type="molecule type" value="Genomic_DNA"/>
</dbReference>
<sequence length="137" mass="16080">MSSSQSTDYTPQYYYDQQQYYTTYHNGYYPFIYNSNEIPRYFAPVNQQMMTSKEIRFSSSAESGSTGSSSKYNNNSKTFPSSVLKPNSSNRNDQCVWKCHKCSINGYLEIIFEHPSCPNCNHLYCQQCIYMKNHHHH</sequence>
<proteinExistence type="predicted"/>
<feature type="compositionally biased region" description="Polar residues" evidence="1">
    <location>
        <begin position="79"/>
        <end position="89"/>
    </location>
</feature>
<feature type="region of interest" description="Disordered" evidence="1">
    <location>
        <begin position="56"/>
        <end position="89"/>
    </location>
</feature>
<dbReference type="AlphaFoldDB" id="A0AAV5QL35"/>
<evidence type="ECO:0000256" key="1">
    <source>
        <dbReference type="SAM" id="MobiDB-lite"/>
    </source>
</evidence>
<comment type="caution">
    <text evidence="2">The sequence shown here is derived from an EMBL/GenBank/DDBJ whole genome shotgun (WGS) entry which is preliminary data.</text>
</comment>
<dbReference type="Proteomes" id="UP001360560">
    <property type="component" value="Unassembled WGS sequence"/>
</dbReference>
<evidence type="ECO:0000313" key="3">
    <source>
        <dbReference type="Proteomes" id="UP001360560"/>
    </source>
</evidence>
<name>A0AAV5QL35_9ASCO</name>
<organism evidence="2 3">
    <name type="scientific">Saccharomycopsis crataegensis</name>
    <dbReference type="NCBI Taxonomy" id="43959"/>
    <lineage>
        <taxon>Eukaryota</taxon>
        <taxon>Fungi</taxon>
        <taxon>Dikarya</taxon>
        <taxon>Ascomycota</taxon>
        <taxon>Saccharomycotina</taxon>
        <taxon>Saccharomycetes</taxon>
        <taxon>Saccharomycopsidaceae</taxon>
        <taxon>Saccharomycopsis</taxon>
    </lineage>
</organism>
<dbReference type="GeneID" id="90073477"/>
<dbReference type="RefSeq" id="XP_064852498.1">
    <property type="nucleotide sequence ID" value="XM_064996426.1"/>
</dbReference>
<accession>A0AAV5QL35</accession>